<dbReference type="HOGENOM" id="CLU_013173_1_1_1"/>
<keyword evidence="8" id="KW-1185">Reference proteome</keyword>
<dbReference type="GO" id="GO:0004722">
    <property type="term" value="F:protein serine/threonine phosphatase activity"/>
    <property type="evidence" value="ECO:0007669"/>
    <property type="project" value="InterPro"/>
</dbReference>
<dbReference type="STRING" id="431595.K3WHV0"/>
<dbReference type="PROSITE" id="PS01032">
    <property type="entry name" value="PPM_1"/>
    <property type="match status" value="1"/>
</dbReference>
<dbReference type="EMBL" id="GL376631">
    <property type="status" value="NOT_ANNOTATED_CDS"/>
    <property type="molecule type" value="Genomic_DNA"/>
</dbReference>
<dbReference type="GO" id="GO:0046872">
    <property type="term" value="F:metal ion binding"/>
    <property type="evidence" value="ECO:0007669"/>
    <property type="project" value="UniProtKB-KW"/>
</dbReference>
<dbReference type="InterPro" id="IPR015655">
    <property type="entry name" value="PP2C"/>
</dbReference>
<evidence type="ECO:0000259" key="6">
    <source>
        <dbReference type="PROSITE" id="PS51746"/>
    </source>
</evidence>
<dbReference type="OMA" id="EYSTCDM"/>
<keyword evidence="3 5" id="KW-0378">Hydrolase</keyword>
<reference evidence="8" key="1">
    <citation type="journal article" date="2010" name="Genome Biol.">
        <title>Genome sequence of the necrotrophic plant pathogen Pythium ultimum reveals original pathogenicity mechanisms and effector repertoire.</title>
        <authorList>
            <person name="Levesque C.A."/>
            <person name="Brouwer H."/>
            <person name="Cano L."/>
            <person name="Hamilton J.P."/>
            <person name="Holt C."/>
            <person name="Huitema E."/>
            <person name="Raffaele S."/>
            <person name="Robideau G.P."/>
            <person name="Thines M."/>
            <person name="Win J."/>
            <person name="Zerillo M.M."/>
            <person name="Beakes G.W."/>
            <person name="Boore J.L."/>
            <person name="Busam D."/>
            <person name="Dumas B."/>
            <person name="Ferriera S."/>
            <person name="Fuerstenberg S.I."/>
            <person name="Gachon C.M."/>
            <person name="Gaulin E."/>
            <person name="Govers F."/>
            <person name="Grenville-Briggs L."/>
            <person name="Horner N."/>
            <person name="Hostetler J."/>
            <person name="Jiang R.H."/>
            <person name="Johnson J."/>
            <person name="Krajaejun T."/>
            <person name="Lin H."/>
            <person name="Meijer H.J."/>
            <person name="Moore B."/>
            <person name="Morris P."/>
            <person name="Phuntmart V."/>
            <person name="Puiu D."/>
            <person name="Shetty J."/>
            <person name="Stajich J.E."/>
            <person name="Tripathy S."/>
            <person name="Wawra S."/>
            <person name="van West P."/>
            <person name="Whitty B.R."/>
            <person name="Coutinho P.M."/>
            <person name="Henrissat B."/>
            <person name="Martin F."/>
            <person name="Thomas P.D."/>
            <person name="Tyler B.M."/>
            <person name="De Vries R.P."/>
            <person name="Kamoun S."/>
            <person name="Yandell M."/>
            <person name="Tisserat N."/>
            <person name="Buell C.R."/>
        </authorList>
    </citation>
    <scope>NUCLEOTIDE SEQUENCE</scope>
    <source>
        <strain evidence="8">DAOM:BR144</strain>
    </source>
</reference>
<evidence type="ECO:0000256" key="2">
    <source>
        <dbReference type="ARBA" id="ARBA00022723"/>
    </source>
</evidence>
<protein>
    <recommendedName>
        <fullName evidence="6">PPM-type phosphatase domain-containing protein</fullName>
    </recommendedName>
</protein>
<keyword evidence="4 5" id="KW-0904">Protein phosphatase</keyword>
<organism evidence="7 8">
    <name type="scientific">Globisporangium ultimum (strain ATCC 200006 / CBS 805.95 / DAOM BR144)</name>
    <name type="common">Pythium ultimum</name>
    <dbReference type="NCBI Taxonomy" id="431595"/>
    <lineage>
        <taxon>Eukaryota</taxon>
        <taxon>Sar</taxon>
        <taxon>Stramenopiles</taxon>
        <taxon>Oomycota</taxon>
        <taxon>Peronosporomycetes</taxon>
        <taxon>Pythiales</taxon>
        <taxon>Pythiaceae</taxon>
        <taxon>Globisporangium</taxon>
    </lineage>
</organism>
<reference evidence="8" key="2">
    <citation type="submission" date="2010-04" db="EMBL/GenBank/DDBJ databases">
        <authorList>
            <person name="Buell R."/>
            <person name="Hamilton J."/>
            <person name="Hostetler J."/>
        </authorList>
    </citation>
    <scope>NUCLEOTIDE SEQUENCE [LARGE SCALE GENOMIC DNA]</scope>
    <source>
        <strain evidence="8">DAOM:BR144</strain>
    </source>
</reference>
<comment type="subcellular location">
    <subcellularLocation>
        <location evidence="1">Membrane</location>
        <topology evidence="1">Peripheral membrane protein</topology>
    </subcellularLocation>
</comment>
<feature type="domain" description="PPM-type phosphatase" evidence="6">
    <location>
        <begin position="11"/>
        <end position="263"/>
    </location>
</feature>
<dbReference type="SMART" id="SM00332">
    <property type="entry name" value="PP2Cc"/>
    <property type="match status" value="1"/>
</dbReference>
<dbReference type="EnsemblProtists" id="PYU1_T004542">
    <property type="protein sequence ID" value="PYU1_T004542"/>
    <property type="gene ID" value="PYU1_G004531"/>
</dbReference>
<dbReference type="VEuPathDB" id="FungiDB:PYU1_G004531"/>
<dbReference type="eggNOG" id="KOG0698">
    <property type="taxonomic scope" value="Eukaryota"/>
</dbReference>
<dbReference type="CDD" id="cd00143">
    <property type="entry name" value="PP2Cc"/>
    <property type="match status" value="1"/>
</dbReference>
<name>K3WHV0_GLOUD</name>
<dbReference type="PANTHER" id="PTHR47992">
    <property type="entry name" value="PROTEIN PHOSPHATASE"/>
    <property type="match status" value="1"/>
</dbReference>
<dbReference type="InterPro" id="IPR000222">
    <property type="entry name" value="PP2C_BS"/>
</dbReference>
<keyword evidence="2" id="KW-0479">Metal-binding</keyword>
<dbReference type="InParanoid" id="K3WHV0"/>
<comment type="similarity">
    <text evidence="5">Belongs to the PP2C family.</text>
</comment>
<dbReference type="InterPro" id="IPR036457">
    <property type="entry name" value="PPM-type-like_dom_sf"/>
</dbReference>
<reference evidence="7" key="3">
    <citation type="submission" date="2015-02" db="UniProtKB">
        <authorList>
            <consortium name="EnsemblProtists"/>
        </authorList>
    </citation>
    <scope>IDENTIFICATION</scope>
    <source>
        <strain evidence="7">DAOM BR144</strain>
    </source>
</reference>
<evidence type="ECO:0000256" key="3">
    <source>
        <dbReference type="ARBA" id="ARBA00022801"/>
    </source>
</evidence>
<dbReference type="AlphaFoldDB" id="K3WHV0"/>
<evidence type="ECO:0000256" key="4">
    <source>
        <dbReference type="ARBA" id="ARBA00022912"/>
    </source>
</evidence>
<dbReference type="Proteomes" id="UP000019132">
    <property type="component" value="Unassembled WGS sequence"/>
</dbReference>
<dbReference type="FunCoup" id="K3WHV0">
    <property type="interactions" value="2"/>
</dbReference>
<evidence type="ECO:0000313" key="7">
    <source>
        <dbReference type="EnsemblProtists" id="PYU1_T004542"/>
    </source>
</evidence>
<accession>K3WHV0</accession>
<proteinExistence type="inferred from homology"/>
<dbReference type="Gene3D" id="3.60.40.10">
    <property type="entry name" value="PPM-type phosphatase domain"/>
    <property type="match status" value="1"/>
</dbReference>
<dbReference type="GO" id="GO:0016020">
    <property type="term" value="C:membrane"/>
    <property type="evidence" value="ECO:0007669"/>
    <property type="project" value="UniProtKB-SubCell"/>
</dbReference>
<evidence type="ECO:0000256" key="1">
    <source>
        <dbReference type="ARBA" id="ARBA00004170"/>
    </source>
</evidence>
<dbReference type="InterPro" id="IPR001932">
    <property type="entry name" value="PPM-type_phosphatase-like_dom"/>
</dbReference>
<dbReference type="PROSITE" id="PS51746">
    <property type="entry name" value="PPM_2"/>
    <property type="match status" value="1"/>
</dbReference>
<sequence>MAGSFNCCQCVSVYEEMNPENRKTMEDTVRVVDALLLNPQNGFFAVYDGHGGRDVSVYLQRALHENLTTELQLPDDGSTIEQRIERAYVITDLECCQSFSGSVGSTAVTALLLEQGEGRTLFTSNVGDSRAVICRNGIAVQLTKDHKADDPDEMARIVNHGGFVVQHRVSGVLAVSRSFGDRDLKQFVIARPTTSVTRLEPAHEYPFLVLACDGVWDELSNQEVVDLVAKLPPSQRESAARVVVEEAMARKSCDNISAVVVFF</sequence>
<evidence type="ECO:0000313" key="8">
    <source>
        <dbReference type="Proteomes" id="UP000019132"/>
    </source>
</evidence>
<evidence type="ECO:0000256" key="5">
    <source>
        <dbReference type="RuleBase" id="RU003465"/>
    </source>
</evidence>
<dbReference type="SUPFAM" id="SSF81606">
    <property type="entry name" value="PP2C-like"/>
    <property type="match status" value="1"/>
</dbReference>
<dbReference type="Pfam" id="PF00481">
    <property type="entry name" value="PP2C"/>
    <property type="match status" value="1"/>
</dbReference>